<dbReference type="EMBL" id="GL883079">
    <property type="protein sequence ID" value="EGF90688.1"/>
    <property type="molecule type" value="Genomic_DNA"/>
</dbReference>
<keyword evidence="3" id="KW-1185">Reference proteome</keyword>
<dbReference type="RefSeq" id="WP_006274499.1">
    <property type="nucleotide sequence ID" value="NZ_GL883079.1"/>
</dbReference>
<sequence length="140" mass="15914">MKDSDIEDLFSAPAVYDDSAAFEQRVMRSLKVKLWLRQWLVVLAGFIGGVYALAQLVRMPDLQIGGKSVYGRSLAAVESDETWRAGVELVDVIRQHFMNFMDSSAQYLTYMQTPAFFWVTFSLCLAIVGVYYAYSQEETI</sequence>
<keyword evidence="1" id="KW-0812">Transmembrane</keyword>
<name>F4QR51_9CAUL</name>
<feature type="transmembrane region" description="Helical" evidence="1">
    <location>
        <begin position="34"/>
        <end position="54"/>
    </location>
</feature>
<dbReference type="AlphaFoldDB" id="F4QR51"/>
<keyword evidence="1" id="KW-1133">Transmembrane helix</keyword>
<evidence type="ECO:0000313" key="3">
    <source>
        <dbReference type="Proteomes" id="UP000006512"/>
    </source>
</evidence>
<dbReference type="Proteomes" id="UP000006512">
    <property type="component" value="Unassembled WGS sequence"/>
</dbReference>
<protein>
    <submittedName>
        <fullName evidence="2">Uncharacterized protein</fullName>
    </submittedName>
</protein>
<reference evidence="3" key="1">
    <citation type="submission" date="2011-03" db="EMBL/GenBank/DDBJ databases">
        <title>Draft genome sequence of Brevundimonas diminuta.</title>
        <authorList>
            <person name="Brown P.J.B."/>
            <person name="Buechlein A."/>
            <person name="Hemmerich C."/>
            <person name="Brun Y.V."/>
        </authorList>
    </citation>
    <scope>NUCLEOTIDE SEQUENCE [LARGE SCALE GENOMIC DNA]</scope>
    <source>
        <strain evidence="3">C19</strain>
    </source>
</reference>
<evidence type="ECO:0000256" key="1">
    <source>
        <dbReference type="SAM" id="Phobius"/>
    </source>
</evidence>
<evidence type="ECO:0000313" key="2">
    <source>
        <dbReference type="EMBL" id="EGF90688.1"/>
    </source>
</evidence>
<accession>F4QR51</accession>
<keyword evidence="1" id="KW-0472">Membrane</keyword>
<dbReference type="OrthoDB" id="7172663at2"/>
<proteinExistence type="predicted"/>
<gene>
    <name evidence="2" type="ORF">ABI_37200</name>
</gene>
<organism evidence="2 3">
    <name type="scientific">Asticcacaulis biprosthecium C19</name>
    <dbReference type="NCBI Taxonomy" id="715226"/>
    <lineage>
        <taxon>Bacteria</taxon>
        <taxon>Pseudomonadati</taxon>
        <taxon>Pseudomonadota</taxon>
        <taxon>Alphaproteobacteria</taxon>
        <taxon>Caulobacterales</taxon>
        <taxon>Caulobacteraceae</taxon>
        <taxon>Asticcacaulis</taxon>
    </lineage>
</organism>
<feature type="transmembrane region" description="Helical" evidence="1">
    <location>
        <begin position="115"/>
        <end position="134"/>
    </location>
</feature>
<dbReference type="STRING" id="715226.ABI_37200"/>
<dbReference type="HOGENOM" id="CLU_1831007_0_0_5"/>